<dbReference type="SUPFAM" id="SSF53187">
    <property type="entry name" value="Zn-dependent exopeptidases"/>
    <property type="match status" value="1"/>
</dbReference>
<keyword evidence="4" id="KW-0862">Zinc</keyword>
<evidence type="ECO:0000259" key="6">
    <source>
        <dbReference type="Pfam" id="PF07687"/>
    </source>
</evidence>
<evidence type="ECO:0000313" key="7">
    <source>
        <dbReference type="EMBL" id="AGQ19275.1"/>
    </source>
</evidence>
<dbReference type="GO" id="GO:0006526">
    <property type="term" value="P:L-arginine biosynthetic process"/>
    <property type="evidence" value="ECO:0007669"/>
    <property type="project" value="TreeGrafter"/>
</dbReference>
<dbReference type="InterPro" id="IPR036264">
    <property type="entry name" value="Bact_exopeptidase_dim_dom"/>
</dbReference>
<dbReference type="Gene3D" id="3.40.630.10">
    <property type="entry name" value="Zn peptidases"/>
    <property type="match status" value="1"/>
</dbReference>
<dbReference type="NCBIfam" id="TIGR01900">
    <property type="entry name" value="dapE-gram_pos"/>
    <property type="match status" value="1"/>
</dbReference>
<evidence type="ECO:0000256" key="3">
    <source>
        <dbReference type="ARBA" id="ARBA00022801"/>
    </source>
</evidence>
<dbReference type="InterPro" id="IPR001261">
    <property type="entry name" value="ArgE/DapE_CS"/>
</dbReference>
<comment type="cofactor">
    <cofactor evidence="1">
        <name>Zn(2+)</name>
        <dbReference type="ChEBI" id="CHEBI:29105"/>
    </cofactor>
</comment>
<dbReference type="GO" id="GO:0009089">
    <property type="term" value="P:lysine biosynthetic process via diaminopimelate"/>
    <property type="evidence" value="ECO:0007669"/>
    <property type="project" value="UniProtKB-UniRule"/>
</dbReference>
<dbReference type="PANTHER" id="PTHR43808">
    <property type="entry name" value="ACETYLORNITHINE DEACETYLASE"/>
    <property type="match status" value="1"/>
</dbReference>
<dbReference type="Pfam" id="PF07687">
    <property type="entry name" value="M20_dimer"/>
    <property type="match status" value="1"/>
</dbReference>
<feature type="domain" description="Peptidase M20 dimerisation" evidence="6">
    <location>
        <begin position="156"/>
        <end position="257"/>
    </location>
</feature>
<dbReference type="InterPro" id="IPR050072">
    <property type="entry name" value="Peptidase_M20A"/>
</dbReference>
<dbReference type="PROSITE" id="PS00758">
    <property type="entry name" value="ARGE_DAPE_CPG2_1"/>
    <property type="match status" value="1"/>
</dbReference>
<reference evidence="7" key="1">
    <citation type="journal article" date="2013" name="Sci. Rep.">
        <title>Metagenomics uncovers a new group of low GC and ultra-small marine Actinobacteria.</title>
        <authorList>
            <person name="Ghai R."/>
            <person name="Mizuno C.M."/>
            <person name="Picazo A."/>
            <person name="Camacho A."/>
            <person name="Rodriguez-Valera F."/>
        </authorList>
    </citation>
    <scope>NUCLEOTIDE SEQUENCE</scope>
</reference>
<dbReference type="GO" id="GO:0046872">
    <property type="term" value="F:metal ion binding"/>
    <property type="evidence" value="ECO:0007669"/>
    <property type="project" value="UniProtKB-KW"/>
</dbReference>
<protein>
    <recommendedName>
        <fullName evidence="5">Succinyl-diaminopimelate desuccinylase</fullName>
        <ecNumber evidence="5">3.5.1.18</ecNumber>
    </recommendedName>
</protein>
<keyword evidence="3" id="KW-0378">Hydrolase</keyword>
<proteinExistence type="predicted"/>
<dbReference type="AlphaFoldDB" id="S5DQV3"/>
<dbReference type="GO" id="GO:0008777">
    <property type="term" value="F:acetylornithine deacetylase activity"/>
    <property type="evidence" value="ECO:0007669"/>
    <property type="project" value="TreeGrafter"/>
</dbReference>
<dbReference type="EMBL" id="KC811127">
    <property type="protein sequence ID" value="AGQ19275.1"/>
    <property type="molecule type" value="Genomic_DNA"/>
</dbReference>
<dbReference type="GO" id="GO:0009014">
    <property type="term" value="F:succinyl-diaminopimelate desuccinylase activity"/>
    <property type="evidence" value="ECO:0007669"/>
    <property type="project" value="UniProtKB-UniRule"/>
</dbReference>
<organism evidence="7">
    <name type="scientific">Candidatus Actinomarina minuta</name>
    <dbReference type="NCBI Taxonomy" id="1389454"/>
    <lineage>
        <taxon>Bacteria</taxon>
        <taxon>Bacillati</taxon>
        <taxon>Actinomycetota</taxon>
        <taxon>Actinomycetes</taxon>
        <taxon>Candidatus Actinomarinidae</taxon>
        <taxon>Candidatus Actinomarinales</taxon>
        <taxon>Candidatus Actinomarineae</taxon>
        <taxon>Candidatus Actinomarinaceae</taxon>
        <taxon>Candidatus Actinomarina</taxon>
    </lineage>
</organism>
<dbReference type="Gene3D" id="3.30.70.360">
    <property type="match status" value="1"/>
</dbReference>
<evidence type="ECO:0000256" key="4">
    <source>
        <dbReference type="ARBA" id="ARBA00022833"/>
    </source>
</evidence>
<evidence type="ECO:0000256" key="1">
    <source>
        <dbReference type="ARBA" id="ARBA00001947"/>
    </source>
</evidence>
<accession>S5DQV3</accession>
<dbReference type="PANTHER" id="PTHR43808:SF31">
    <property type="entry name" value="N-ACETYL-L-CITRULLINE DEACETYLASE"/>
    <property type="match status" value="1"/>
</dbReference>
<dbReference type="InterPro" id="IPR011650">
    <property type="entry name" value="Peptidase_M20_dimer"/>
</dbReference>
<dbReference type="EC" id="3.5.1.18" evidence="5"/>
<keyword evidence="2" id="KW-0479">Metal-binding</keyword>
<dbReference type="InterPro" id="IPR002933">
    <property type="entry name" value="Peptidase_M20"/>
</dbReference>
<evidence type="ECO:0000256" key="2">
    <source>
        <dbReference type="ARBA" id="ARBA00022723"/>
    </source>
</evidence>
<dbReference type="InterPro" id="IPR010174">
    <property type="entry name" value="Succinyl-DAP_deSuclase_DapE"/>
</dbReference>
<dbReference type="Pfam" id="PF01546">
    <property type="entry name" value="Peptidase_M20"/>
    <property type="match status" value="1"/>
</dbReference>
<sequence>MNLNELTQKLIDIESVTGNENEVINFIEKYLTDEGYDGEIFRNEGGLIVSSPSSNPKIALVGHLDTVPIDENQKIVSDEENIYGRGSVDMKAGVAVMMKTLLDKNKDVIGVFYTAEEGSSEQNGLNFLMDILKKDFSIELAIVMEPSSLECQLGCNGSLNANLDLVGISSHSARPWMGENPFFKLNKVADYLSENEIKDFDIDGLIYKQVVTVTKIQGGVANNVTPPKISMNVNFRFVPTFSSDDAENYIKDELEQFGEVTIKNIATGALPNKNLGMISEFISKTGLDVTPKQGWTDVARFTDEGIPAINFGPGDPLLAHTSDEFVNKNEILESYEILKKFLEST</sequence>
<dbReference type="SUPFAM" id="SSF55031">
    <property type="entry name" value="Bacterial exopeptidase dimerisation domain"/>
    <property type="match status" value="1"/>
</dbReference>
<evidence type="ECO:0000256" key="5">
    <source>
        <dbReference type="NCBIfam" id="TIGR01900"/>
    </source>
</evidence>
<name>S5DQV3_9ACTN</name>